<accession>A0A3N0V921</accession>
<evidence type="ECO:0000259" key="6">
    <source>
        <dbReference type="Pfam" id="PF04932"/>
    </source>
</evidence>
<name>A0A3N0V921_9GAMM</name>
<keyword evidence="2 5" id="KW-0812">Transmembrane</keyword>
<comment type="subcellular location">
    <subcellularLocation>
        <location evidence="1">Membrane</location>
        <topology evidence="1">Multi-pass membrane protein</topology>
    </subcellularLocation>
</comment>
<protein>
    <submittedName>
        <fullName evidence="7">O-antigen ligase family protein</fullName>
    </submittedName>
</protein>
<keyword evidence="4 5" id="KW-0472">Membrane</keyword>
<feature type="transmembrane region" description="Helical" evidence="5">
    <location>
        <begin position="82"/>
        <end position="101"/>
    </location>
</feature>
<comment type="caution">
    <text evidence="7">The sequence shown here is derived from an EMBL/GenBank/DDBJ whole genome shotgun (WGS) entry which is preliminary data.</text>
</comment>
<gene>
    <name evidence="7" type="ORF">ED208_12040</name>
</gene>
<evidence type="ECO:0000256" key="1">
    <source>
        <dbReference type="ARBA" id="ARBA00004141"/>
    </source>
</evidence>
<feature type="transmembrane region" description="Helical" evidence="5">
    <location>
        <begin position="206"/>
        <end position="239"/>
    </location>
</feature>
<feature type="transmembrane region" description="Helical" evidence="5">
    <location>
        <begin position="51"/>
        <end position="70"/>
    </location>
</feature>
<reference evidence="7 8" key="1">
    <citation type="submission" date="2018-10" db="EMBL/GenBank/DDBJ databases">
        <authorList>
            <person name="Chen W.-M."/>
        </authorList>
    </citation>
    <scope>NUCLEOTIDE SEQUENCE [LARGE SCALE GENOMIC DNA]</scope>
    <source>
        <strain evidence="7 8">THS-13</strain>
    </source>
</reference>
<dbReference type="PANTHER" id="PTHR37422:SF13">
    <property type="entry name" value="LIPOPOLYSACCHARIDE BIOSYNTHESIS PROTEIN PA4999-RELATED"/>
    <property type="match status" value="1"/>
</dbReference>
<feature type="transmembrane region" description="Helical" evidence="5">
    <location>
        <begin position="403"/>
        <end position="423"/>
    </location>
</feature>
<feature type="domain" description="O-antigen ligase-related" evidence="6">
    <location>
        <begin position="211"/>
        <end position="363"/>
    </location>
</feature>
<dbReference type="Pfam" id="PF04932">
    <property type="entry name" value="Wzy_C"/>
    <property type="match status" value="1"/>
</dbReference>
<dbReference type="Proteomes" id="UP000282106">
    <property type="component" value="Unassembled WGS sequence"/>
</dbReference>
<dbReference type="GO" id="GO:0016020">
    <property type="term" value="C:membrane"/>
    <property type="evidence" value="ECO:0007669"/>
    <property type="project" value="UniProtKB-SubCell"/>
</dbReference>
<feature type="transmembrane region" description="Helical" evidence="5">
    <location>
        <begin position="251"/>
        <end position="270"/>
    </location>
</feature>
<evidence type="ECO:0000313" key="8">
    <source>
        <dbReference type="Proteomes" id="UP000282106"/>
    </source>
</evidence>
<evidence type="ECO:0000256" key="2">
    <source>
        <dbReference type="ARBA" id="ARBA00022692"/>
    </source>
</evidence>
<dbReference type="InterPro" id="IPR007016">
    <property type="entry name" value="O-antigen_ligase-rel_domated"/>
</dbReference>
<keyword evidence="8" id="KW-1185">Reference proteome</keyword>
<dbReference type="EMBL" id="RJVO01000005">
    <property type="protein sequence ID" value="ROH89132.1"/>
    <property type="molecule type" value="Genomic_DNA"/>
</dbReference>
<dbReference type="GO" id="GO:0016874">
    <property type="term" value="F:ligase activity"/>
    <property type="evidence" value="ECO:0007669"/>
    <property type="project" value="UniProtKB-KW"/>
</dbReference>
<dbReference type="PANTHER" id="PTHR37422">
    <property type="entry name" value="TEICHURONIC ACID BIOSYNTHESIS PROTEIN TUAE"/>
    <property type="match status" value="1"/>
</dbReference>
<feature type="transmembrane region" description="Helical" evidence="5">
    <location>
        <begin position="12"/>
        <end position="30"/>
    </location>
</feature>
<keyword evidence="7" id="KW-0436">Ligase</keyword>
<keyword evidence="3 5" id="KW-1133">Transmembrane helix</keyword>
<feature type="transmembrane region" description="Helical" evidence="5">
    <location>
        <begin position="377"/>
        <end position="397"/>
    </location>
</feature>
<evidence type="ECO:0000256" key="5">
    <source>
        <dbReference type="SAM" id="Phobius"/>
    </source>
</evidence>
<dbReference type="AlphaFoldDB" id="A0A3N0V921"/>
<sequence>MTAASGWVADRQFRWLTAGLVLVSLWLLELPDGLSWATVGRPDADADGNNLIAKLQWLPLFGLGALLMLSRFRLGMALLPHLNPFLLLLVLWVVASSLWSYDASLSLRRAIKVVGVLLICWGVVLACWDYGRYERLLRWGMLALLLASLLFLLLKPRLGIHQSDESEPLLAGSWRGLTVHKNSFGALASLATVFWTHALLTTERKAVAAFGLLICLVCLIGARSSTALVCALASIALMLAGLKTRLVQRPGAFLLFAGALFLVPLLWFVILNGFPSIDEALGPVTKLLGRDLTFTGRVPLWDALLDEIPQHPWLGVGYQAFWGPPGTLSDAARAKAGWTSANGHNGYLDTTNELGLIGLSLLLAAIAFDLRRAARLATLSASVFALHTAVQFYQLVSNLSETMFFRTISLTFMLTVLSSLHLARISLDLDLRRRHGDALTSASPPGVSHAHP</sequence>
<dbReference type="InterPro" id="IPR051533">
    <property type="entry name" value="WaaL-like"/>
</dbReference>
<organism evidence="7 8">
    <name type="scientific">Stagnimonas aquatica</name>
    <dbReference type="NCBI Taxonomy" id="2689987"/>
    <lineage>
        <taxon>Bacteria</taxon>
        <taxon>Pseudomonadati</taxon>
        <taxon>Pseudomonadota</taxon>
        <taxon>Gammaproteobacteria</taxon>
        <taxon>Nevskiales</taxon>
        <taxon>Nevskiaceae</taxon>
        <taxon>Stagnimonas</taxon>
    </lineage>
</organism>
<evidence type="ECO:0000256" key="4">
    <source>
        <dbReference type="ARBA" id="ARBA00023136"/>
    </source>
</evidence>
<feature type="transmembrane region" description="Helical" evidence="5">
    <location>
        <begin position="113"/>
        <end position="131"/>
    </location>
</feature>
<feature type="transmembrane region" description="Helical" evidence="5">
    <location>
        <begin position="137"/>
        <end position="154"/>
    </location>
</feature>
<proteinExistence type="predicted"/>
<dbReference type="RefSeq" id="WP_123212154.1">
    <property type="nucleotide sequence ID" value="NZ_RJVO01000005.1"/>
</dbReference>
<dbReference type="InParanoid" id="A0A3N0V921"/>
<evidence type="ECO:0000256" key="3">
    <source>
        <dbReference type="ARBA" id="ARBA00022989"/>
    </source>
</evidence>
<evidence type="ECO:0000313" key="7">
    <source>
        <dbReference type="EMBL" id="ROH89132.1"/>
    </source>
</evidence>
<feature type="transmembrane region" description="Helical" evidence="5">
    <location>
        <begin position="183"/>
        <end position="200"/>
    </location>
</feature>